<comment type="caution">
    <text evidence="1">The sequence shown here is derived from an EMBL/GenBank/DDBJ whole genome shotgun (WGS) entry which is preliminary data.</text>
</comment>
<accession>A0ABQ5YG46</accession>
<organism evidence="1 2">
    <name type="scientific">Chitinimonas prasina</name>
    <dbReference type="NCBI Taxonomy" id="1434937"/>
    <lineage>
        <taxon>Bacteria</taxon>
        <taxon>Pseudomonadati</taxon>
        <taxon>Pseudomonadota</taxon>
        <taxon>Betaproteobacteria</taxon>
        <taxon>Neisseriales</taxon>
        <taxon>Chitinibacteraceae</taxon>
        <taxon>Chitinimonas</taxon>
    </lineage>
</organism>
<name>A0ABQ5YG46_9NEIS</name>
<evidence type="ECO:0000313" key="2">
    <source>
        <dbReference type="Proteomes" id="UP001156706"/>
    </source>
</evidence>
<proteinExistence type="predicted"/>
<gene>
    <name evidence="1" type="ORF">GCM10007907_27550</name>
</gene>
<sequence length="136" mass="14951">MSALSHIARSLIEATAELEADNRLAELRHIARLASQQLGLQHAEIERLNQAMKGMGPLDAGMPALDQALRTARNEASRLQRLYGSATAKADRYQREVWQPLFLGTGATSRQASCHASIALEQQRAHQQGDMYLSGD</sequence>
<dbReference type="Proteomes" id="UP001156706">
    <property type="component" value="Unassembled WGS sequence"/>
</dbReference>
<evidence type="ECO:0000313" key="1">
    <source>
        <dbReference type="EMBL" id="GLR13965.1"/>
    </source>
</evidence>
<protein>
    <recommendedName>
        <fullName evidence="3">Flagellar protein FlgN</fullName>
    </recommendedName>
</protein>
<dbReference type="EMBL" id="BSOG01000003">
    <property type="protein sequence ID" value="GLR13965.1"/>
    <property type="molecule type" value="Genomic_DNA"/>
</dbReference>
<reference evidence="2" key="1">
    <citation type="journal article" date="2019" name="Int. J. Syst. Evol. Microbiol.">
        <title>The Global Catalogue of Microorganisms (GCM) 10K type strain sequencing project: providing services to taxonomists for standard genome sequencing and annotation.</title>
        <authorList>
            <consortium name="The Broad Institute Genomics Platform"/>
            <consortium name="The Broad Institute Genome Sequencing Center for Infectious Disease"/>
            <person name="Wu L."/>
            <person name="Ma J."/>
        </authorList>
    </citation>
    <scope>NUCLEOTIDE SEQUENCE [LARGE SCALE GENOMIC DNA]</scope>
    <source>
        <strain evidence="2">NBRC 110044</strain>
    </source>
</reference>
<keyword evidence="2" id="KW-1185">Reference proteome</keyword>
<dbReference type="RefSeq" id="WP_284197061.1">
    <property type="nucleotide sequence ID" value="NZ_BSOG01000003.1"/>
</dbReference>
<evidence type="ECO:0008006" key="3">
    <source>
        <dbReference type="Google" id="ProtNLM"/>
    </source>
</evidence>